<feature type="signal peptide" evidence="1">
    <location>
        <begin position="1"/>
        <end position="22"/>
    </location>
</feature>
<accession>A0ABP7LZF6</accession>
<dbReference type="Gene3D" id="1.20.120.10">
    <property type="entry name" value="Cytochrome c/b562"/>
    <property type="match status" value="1"/>
</dbReference>
<dbReference type="SUPFAM" id="SSF47175">
    <property type="entry name" value="Cytochromes"/>
    <property type="match status" value="1"/>
</dbReference>
<proteinExistence type="predicted"/>
<evidence type="ECO:0008006" key="4">
    <source>
        <dbReference type="Google" id="ProtNLM"/>
    </source>
</evidence>
<dbReference type="InterPro" id="IPR010980">
    <property type="entry name" value="Cyt_c/b562"/>
</dbReference>
<name>A0ABP7LZF6_9GAMM</name>
<gene>
    <name evidence="2" type="ORF">GCM10022228_22210</name>
</gene>
<dbReference type="EMBL" id="BAAAZT010000077">
    <property type="protein sequence ID" value="GAA3910737.1"/>
    <property type="molecule type" value="Genomic_DNA"/>
</dbReference>
<reference evidence="3" key="1">
    <citation type="journal article" date="2019" name="Int. J. Syst. Evol. Microbiol.">
        <title>The Global Catalogue of Microorganisms (GCM) 10K type strain sequencing project: providing services to taxonomists for standard genome sequencing and annotation.</title>
        <authorList>
            <consortium name="The Broad Institute Genomics Platform"/>
            <consortium name="The Broad Institute Genome Sequencing Center for Infectious Disease"/>
            <person name="Wu L."/>
            <person name="Ma J."/>
        </authorList>
    </citation>
    <scope>NUCLEOTIDE SEQUENCE [LARGE SCALE GENOMIC DNA]</scope>
    <source>
        <strain evidence="3">JCM 16914</strain>
    </source>
</reference>
<dbReference type="Proteomes" id="UP001500133">
    <property type="component" value="Unassembled WGS sequence"/>
</dbReference>
<keyword evidence="1" id="KW-0732">Signal</keyword>
<organism evidence="2 3">
    <name type="scientific">Halomonas cibimaris</name>
    <dbReference type="NCBI Taxonomy" id="657012"/>
    <lineage>
        <taxon>Bacteria</taxon>
        <taxon>Pseudomonadati</taxon>
        <taxon>Pseudomonadota</taxon>
        <taxon>Gammaproteobacteria</taxon>
        <taxon>Oceanospirillales</taxon>
        <taxon>Halomonadaceae</taxon>
        <taxon>Halomonas</taxon>
    </lineage>
</organism>
<dbReference type="Pfam" id="PF01322">
    <property type="entry name" value="Cytochrom_C_2"/>
    <property type="match status" value="1"/>
</dbReference>
<evidence type="ECO:0000313" key="2">
    <source>
        <dbReference type="EMBL" id="GAA3910737.1"/>
    </source>
</evidence>
<feature type="chain" id="PRO_5046688849" description="Cytochrome c" evidence="1">
    <location>
        <begin position="23"/>
        <end position="161"/>
    </location>
</feature>
<dbReference type="InterPro" id="IPR002321">
    <property type="entry name" value="Cyt_c_II"/>
</dbReference>
<evidence type="ECO:0000313" key="3">
    <source>
        <dbReference type="Proteomes" id="UP001500133"/>
    </source>
</evidence>
<dbReference type="RefSeq" id="WP_344705012.1">
    <property type="nucleotide sequence ID" value="NZ_BAAAZT010000077.1"/>
</dbReference>
<comment type="caution">
    <text evidence="2">The sequence shown here is derived from an EMBL/GenBank/DDBJ whole genome shotgun (WGS) entry which is preliminary data.</text>
</comment>
<sequence>MRTTLLAAAFAQLGLSPFAAVAAEETAAGAEEAGKMNVGEQLPPKVRGLLIEEMQGILGASQEIQAAIVQGDHETVAQQAQAIHDSFIMKQEMTQEDEQALLAAVPDAFLKQDKALHQLSEALAEAGRSQNTALQRRQFNEMIKGCVRCHRDYASARFPKL</sequence>
<protein>
    <recommendedName>
        <fullName evidence="4">Cytochrome c</fullName>
    </recommendedName>
</protein>
<keyword evidence="3" id="KW-1185">Reference proteome</keyword>
<evidence type="ECO:0000256" key="1">
    <source>
        <dbReference type="SAM" id="SignalP"/>
    </source>
</evidence>